<dbReference type="EMBL" id="CP116968">
    <property type="protein sequence ID" value="WNM62878.1"/>
    <property type="molecule type" value="Genomic_DNA"/>
</dbReference>
<evidence type="ECO:0000313" key="1">
    <source>
        <dbReference type="EMBL" id="WNM62878.1"/>
    </source>
</evidence>
<accession>A0AA96JWT8</accession>
<reference evidence="1 2" key="1">
    <citation type="submission" date="2023-01" db="EMBL/GenBank/DDBJ databases">
        <title>Cultivation and genomic characterization of new, ubiquitous marine nitrite-oxidizing bacteria from the Nitrospirales.</title>
        <authorList>
            <person name="Mueller A.J."/>
            <person name="Daebeler A."/>
            <person name="Herbold C.W."/>
            <person name="Kirkegaard R.H."/>
            <person name="Daims H."/>
        </authorList>
    </citation>
    <scope>NUCLEOTIDE SEQUENCE [LARGE SCALE GENOMIC DNA]</scope>
    <source>
        <strain evidence="1 2">DK</strain>
    </source>
</reference>
<sequence>MGTDPASLQRLKSFMDIIRRAKQVGAEPTFISTPTEHGDNINVVATIDGKQATAGILFWDVSLLQNNGLADTLDEEDLALGLTITDGLVEDAEKILTFVDMELAKLAST</sequence>
<evidence type="ECO:0000313" key="2">
    <source>
        <dbReference type="Proteomes" id="UP001302494"/>
    </source>
</evidence>
<organism evidence="1 2">
    <name type="scientific">Candidatus Nitrospira neomarina</name>
    <dbReference type="NCBI Taxonomy" id="3020899"/>
    <lineage>
        <taxon>Bacteria</taxon>
        <taxon>Pseudomonadati</taxon>
        <taxon>Nitrospirota</taxon>
        <taxon>Nitrospiria</taxon>
        <taxon>Nitrospirales</taxon>
        <taxon>Nitrospiraceae</taxon>
        <taxon>Nitrospira</taxon>
    </lineage>
</organism>
<keyword evidence="2" id="KW-1185">Reference proteome</keyword>
<proteinExistence type="predicted"/>
<dbReference type="RefSeq" id="WP_312746922.1">
    <property type="nucleotide sequence ID" value="NZ_CP116968.1"/>
</dbReference>
<protein>
    <submittedName>
        <fullName evidence="1">Uncharacterized protein</fullName>
    </submittedName>
</protein>
<dbReference type="Proteomes" id="UP001302494">
    <property type="component" value="Chromosome"/>
</dbReference>
<name>A0AA96JWT8_9BACT</name>
<dbReference type="KEGG" id="nneo:PQG83_03760"/>
<dbReference type="AlphaFoldDB" id="A0AA96JWT8"/>
<gene>
    <name evidence="1" type="ORF">PQG83_03760</name>
</gene>